<proteinExistence type="predicted"/>
<evidence type="ECO:0000259" key="2">
    <source>
        <dbReference type="Pfam" id="PF24964"/>
    </source>
</evidence>
<gene>
    <name evidence="3" type="ORF">PVAP13_7NG429266</name>
</gene>
<feature type="non-terminal residue" evidence="3">
    <location>
        <position position="221"/>
    </location>
</feature>
<feature type="region of interest" description="Disordered" evidence="1">
    <location>
        <begin position="40"/>
        <end position="127"/>
    </location>
</feature>
<dbReference type="EMBL" id="CM029050">
    <property type="protein sequence ID" value="KAG2569580.1"/>
    <property type="molecule type" value="Genomic_DNA"/>
</dbReference>
<dbReference type="AlphaFoldDB" id="A0A8T0Q6N6"/>
<comment type="caution">
    <text evidence="3">The sequence shown here is derived from an EMBL/GenBank/DDBJ whole genome shotgun (WGS) entry which is preliminary data.</text>
</comment>
<dbReference type="PANTHER" id="PTHR33889:SF7">
    <property type="entry name" value="OS04G0681850 PROTEIN"/>
    <property type="match status" value="1"/>
</dbReference>
<evidence type="ECO:0000313" key="3">
    <source>
        <dbReference type="EMBL" id="KAG2569580.1"/>
    </source>
</evidence>
<feature type="region of interest" description="Disordered" evidence="1">
    <location>
        <begin position="1"/>
        <end position="27"/>
    </location>
</feature>
<evidence type="ECO:0000256" key="1">
    <source>
        <dbReference type="SAM" id="MobiDB-lite"/>
    </source>
</evidence>
<reference evidence="3" key="1">
    <citation type="submission" date="2020-05" db="EMBL/GenBank/DDBJ databases">
        <title>WGS assembly of Panicum virgatum.</title>
        <authorList>
            <person name="Lovell J.T."/>
            <person name="Jenkins J."/>
            <person name="Shu S."/>
            <person name="Juenger T.E."/>
            <person name="Schmutz J."/>
        </authorList>
    </citation>
    <scope>NUCLEOTIDE SEQUENCE</scope>
    <source>
        <strain evidence="3">AP13</strain>
    </source>
</reference>
<feature type="non-terminal residue" evidence="3">
    <location>
        <position position="1"/>
    </location>
</feature>
<feature type="compositionally biased region" description="Basic and acidic residues" evidence="1">
    <location>
        <begin position="94"/>
        <end position="109"/>
    </location>
</feature>
<dbReference type="InterPro" id="IPR056671">
    <property type="entry name" value="DUF7769"/>
</dbReference>
<dbReference type="Pfam" id="PF24964">
    <property type="entry name" value="DUF7769"/>
    <property type="match status" value="1"/>
</dbReference>
<name>A0A8T0Q6N6_PANVG</name>
<protein>
    <recommendedName>
        <fullName evidence="2">DUF7769 domain-containing protein</fullName>
    </recommendedName>
</protein>
<feature type="domain" description="DUF7769" evidence="2">
    <location>
        <begin position="125"/>
        <end position="173"/>
    </location>
</feature>
<keyword evidence="4" id="KW-1185">Reference proteome</keyword>
<organism evidence="3 4">
    <name type="scientific">Panicum virgatum</name>
    <name type="common">Blackwell switchgrass</name>
    <dbReference type="NCBI Taxonomy" id="38727"/>
    <lineage>
        <taxon>Eukaryota</taxon>
        <taxon>Viridiplantae</taxon>
        <taxon>Streptophyta</taxon>
        <taxon>Embryophyta</taxon>
        <taxon>Tracheophyta</taxon>
        <taxon>Spermatophyta</taxon>
        <taxon>Magnoliopsida</taxon>
        <taxon>Liliopsida</taxon>
        <taxon>Poales</taxon>
        <taxon>Poaceae</taxon>
        <taxon>PACMAD clade</taxon>
        <taxon>Panicoideae</taxon>
        <taxon>Panicodae</taxon>
        <taxon>Paniceae</taxon>
        <taxon>Panicinae</taxon>
        <taxon>Panicum</taxon>
        <taxon>Panicum sect. Hiantes</taxon>
    </lineage>
</organism>
<sequence length="221" mass="23910">EHEDVHSQDENVDAGGGGVHPQNGNTVESHVHARLGLAGRRRGGGFNVSGGAVHGSSGRARTSLGLTRRGRATNGQQAVEHGLQAESSNVAEPARSDVNRAEQGGHDEGGSSVPRDANARRRNTYSDEQKQSIYAMLLERTSLGKLNHGVTRIVSHITGVPWRVVQRIWHNGQQGDGVNGVVSKKPRNCGRKKKPFDPQIIKTVELKKRTTIKDLANEIHI</sequence>
<dbReference type="Proteomes" id="UP000823388">
    <property type="component" value="Chromosome 7N"/>
</dbReference>
<evidence type="ECO:0000313" key="4">
    <source>
        <dbReference type="Proteomes" id="UP000823388"/>
    </source>
</evidence>
<accession>A0A8T0Q6N6</accession>
<dbReference type="PANTHER" id="PTHR33889">
    <property type="entry name" value="OS04G0681850 PROTEIN"/>
    <property type="match status" value="1"/>
</dbReference>